<dbReference type="Pfam" id="PF22594">
    <property type="entry name" value="GTP-eEF1A_C"/>
    <property type="match status" value="1"/>
</dbReference>
<dbReference type="Gene3D" id="3.40.50.300">
    <property type="entry name" value="P-loop containing nucleotide triphosphate hydrolases"/>
    <property type="match status" value="1"/>
</dbReference>
<evidence type="ECO:0000313" key="7">
    <source>
        <dbReference type="Ensembl" id="ENSMPUP00000011723.1"/>
    </source>
</evidence>
<name>M3YK66_MUSPF</name>
<evidence type="ECO:0000256" key="4">
    <source>
        <dbReference type="ARBA" id="ARBA00022917"/>
    </source>
</evidence>
<dbReference type="eggNOG" id="KOG0052">
    <property type="taxonomic scope" value="Eukaryota"/>
</dbReference>
<keyword evidence="3" id="KW-0251">Elongation factor</keyword>
<dbReference type="InterPro" id="IPR027417">
    <property type="entry name" value="P-loop_NTPase"/>
</dbReference>
<evidence type="ECO:0000259" key="6">
    <source>
        <dbReference type="Pfam" id="PF22594"/>
    </source>
</evidence>
<evidence type="ECO:0000256" key="1">
    <source>
        <dbReference type="ARBA" id="ARBA00007249"/>
    </source>
</evidence>
<feature type="domain" description="GTP-eEF1A C-terminal" evidence="6">
    <location>
        <begin position="213"/>
        <end position="289"/>
    </location>
</feature>
<keyword evidence="4" id="KW-0648">Protein biosynthesis</keyword>
<evidence type="ECO:0000256" key="2">
    <source>
        <dbReference type="ARBA" id="ARBA00022741"/>
    </source>
</evidence>
<dbReference type="GeneTree" id="ENSGT00940000163697"/>
<evidence type="ECO:0000256" key="3">
    <source>
        <dbReference type="ARBA" id="ARBA00022768"/>
    </source>
</evidence>
<keyword evidence="2" id="KW-0547">Nucleotide-binding</keyword>
<dbReference type="PANTHER" id="PTHR44830:SF1">
    <property type="entry name" value="TR-TYPE G DOMAIN-CONTAINING PROTEIN"/>
    <property type="match status" value="1"/>
</dbReference>
<keyword evidence="5" id="KW-0342">GTP-binding</keyword>
<comment type="similarity">
    <text evidence="1">Belongs to the TRAFAC class translation factor GTPase superfamily. Classic translation factor GTPase family. EF-Tu/EF-1A subfamily.</text>
</comment>
<dbReference type="InterPro" id="IPR009000">
    <property type="entry name" value="Transl_B-barrel_sf"/>
</dbReference>
<dbReference type="HOGENOM" id="CLU_007265_3_5_1"/>
<dbReference type="FunFam" id="2.40.30.10:FF:000005">
    <property type="entry name" value="Elongation factor 1-alpha"/>
    <property type="match status" value="1"/>
</dbReference>
<sequence>SQNGQTCEHALLAYTQGMNVNQMDSTETSYNQKRYGKLIKKEKKRKEKKIVYNPDTVAFVPLSSWNGDMLEPSPSIWFEGWKLTHKHDKASATTLLEVLDCIPLPSGPTDKPLLLPLIGGIDTVPMSREETGVLKPSMVVFSPVSVTTEVKSIETPHDTLSEPLPGDSVGFSVKNVSVKDVHCDSVAGDSKNDLPVDAGDFMAQVIIMNHPGFHIAHIACKCAELKEKIDHCSGNKWEDGPKFLKSRDAVLIDRGPGKPMHVESFSDYPAPGHFAVSDMSQMVAVGIVKAVDEKAAGAGKVTKPAQKAQKAK</sequence>
<dbReference type="STRING" id="9669.ENSMPUP00000011723"/>
<proteinExistence type="inferred from homology"/>
<dbReference type="EMBL" id="AEYP01040399">
    <property type="status" value="NOT_ANNOTATED_CDS"/>
    <property type="molecule type" value="Genomic_DNA"/>
</dbReference>
<dbReference type="InParanoid" id="M3YK66"/>
<dbReference type="Ensembl" id="ENSMPUT00000011916.1">
    <property type="protein sequence ID" value="ENSMPUP00000011723.1"/>
    <property type="gene ID" value="ENSMPUG00000011817.1"/>
</dbReference>
<accession>M3YK66</accession>
<dbReference type="GO" id="GO:0003746">
    <property type="term" value="F:translation elongation factor activity"/>
    <property type="evidence" value="ECO:0007669"/>
    <property type="project" value="UniProtKB-KW"/>
</dbReference>
<reference evidence="7" key="1">
    <citation type="submission" date="2024-06" db="UniProtKB">
        <authorList>
            <consortium name="Ensembl"/>
        </authorList>
    </citation>
    <scope>IDENTIFICATION</scope>
</reference>
<dbReference type="PANTHER" id="PTHR44830">
    <property type="entry name" value="ELONGATION FACTOR 1 ALPHA"/>
    <property type="match status" value="1"/>
</dbReference>
<dbReference type="InterPro" id="IPR009001">
    <property type="entry name" value="Transl_elong_EF1A/Init_IF2_C"/>
</dbReference>
<protein>
    <recommendedName>
        <fullName evidence="6">GTP-eEF1A C-terminal domain-containing protein</fullName>
    </recommendedName>
</protein>
<organism evidence="7">
    <name type="scientific">Mustela putorius furo</name>
    <name type="common">European domestic ferret</name>
    <name type="synonym">Mustela furo</name>
    <dbReference type="NCBI Taxonomy" id="9669"/>
    <lineage>
        <taxon>Eukaryota</taxon>
        <taxon>Metazoa</taxon>
        <taxon>Chordata</taxon>
        <taxon>Craniata</taxon>
        <taxon>Vertebrata</taxon>
        <taxon>Euteleostomi</taxon>
        <taxon>Mammalia</taxon>
        <taxon>Eutheria</taxon>
        <taxon>Laurasiatheria</taxon>
        <taxon>Carnivora</taxon>
        <taxon>Caniformia</taxon>
        <taxon>Musteloidea</taxon>
        <taxon>Mustelidae</taxon>
        <taxon>Mustelinae</taxon>
        <taxon>Mustela</taxon>
    </lineage>
</organism>
<dbReference type="Gene3D" id="2.40.30.10">
    <property type="entry name" value="Translation factors"/>
    <property type="match status" value="2"/>
</dbReference>
<evidence type="ECO:0000256" key="5">
    <source>
        <dbReference type="ARBA" id="ARBA00023134"/>
    </source>
</evidence>
<dbReference type="AlphaFoldDB" id="M3YK66"/>
<dbReference type="SUPFAM" id="SSF50447">
    <property type="entry name" value="Translation proteins"/>
    <property type="match status" value="1"/>
</dbReference>
<dbReference type="GO" id="GO:0005525">
    <property type="term" value="F:GTP binding"/>
    <property type="evidence" value="ECO:0007669"/>
    <property type="project" value="UniProtKB-KW"/>
</dbReference>
<dbReference type="InterPro" id="IPR054696">
    <property type="entry name" value="GTP-eEF1A_C"/>
</dbReference>
<dbReference type="EMBL" id="AEYP01040400">
    <property type="status" value="NOT_ANNOTATED_CDS"/>
    <property type="molecule type" value="Genomic_DNA"/>
</dbReference>
<dbReference type="SUPFAM" id="SSF50465">
    <property type="entry name" value="EF-Tu/eEF-1alpha/eIF2-gamma C-terminal domain"/>
    <property type="match status" value="1"/>
</dbReference>